<gene>
    <name evidence="2" type="ORF">CDV28_12716</name>
</gene>
<accession>A0A521G066</accession>
<sequence length="154" mass="16723">MKKNVQHTIAALLLTFLSFSSALAKFDIPDYVYPASQLKEAQEKAKSSRKPIAFVGTDKETTCPIATAASQEIFQGLKDSCIIVYVEQSDIDNLPDVAGKALDSEEAGKYIPKTAVVSADASTLILILPDAQPEQRAMKIKEAQGKIAQYMAEK</sequence>
<evidence type="ECO:0000256" key="1">
    <source>
        <dbReference type="SAM" id="SignalP"/>
    </source>
</evidence>
<proteinExistence type="predicted"/>
<keyword evidence="3" id="KW-1185">Reference proteome</keyword>
<feature type="signal peptide" evidence="1">
    <location>
        <begin position="1"/>
        <end position="24"/>
    </location>
</feature>
<reference evidence="2" key="1">
    <citation type="submission" date="2017-07" db="EMBL/GenBank/DDBJ databases">
        <title>The cable genome - Insights into the physiology and evolution of filamentous bacteria capable of sulfide oxidation via long distance electron transfer.</title>
        <authorList>
            <person name="Thorup C."/>
            <person name="Bjerg J.T."/>
            <person name="Schreiber L."/>
            <person name="Nielsen L.P."/>
            <person name="Kjeldsen K.U."/>
            <person name="Boesen T."/>
            <person name="Boggild A."/>
            <person name="Meysman F."/>
            <person name="Geelhoed J."/>
            <person name="Schramm A."/>
        </authorList>
    </citation>
    <scope>NUCLEOTIDE SEQUENCE [LARGE SCALE GENOMIC DNA]</scope>
    <source>
        <strain evidence="2">GS</strain>
    </source>
</reference>
<feature type="chain" id="PRO_5022088662" description="Thioredoxin domain-containing protein" evidence="1">
    <location>
        <begin position="25"/>
        <end position="154"/>
    </location>
</feature>
<evidence type="ECO:0008006" key="4">
    <source>
        <dbReference type="Google" id="ProtNLM"/>
    </source>
</evidence>
<name>A0A521G066_9BACT</name>
<comment type="caution">
    <text evidence="2">The sequence shown here is derived from an EMBL/GenBank/DDBJ whole genome shotgun (WGS) entry which is preliminary data.</text>
</comment>
<dbReference type="Proteomes" id="UP000316238">
    <property type="component" value="Unassembled WGS sequence"/>
</dbReference>
<evidence type="ECO:0000313" key="2">
    <source>
        <dbReference type="EMBL" id="TAA74413.1"/>
    </source>
</evidence>
<protein>
    <recommendedName>
        <fullName evidence="4">Thioredoxin domain-containing protein</fullName>
    </recommendedName>
</protein>
<dbReference type="AlphaFoldDB" id="A0A521G066"/>
<organism evidence="2 3">
    <name type="scientific">Candidatus Electronema aureum</name>
    <dbReference type="NCBI Taxonomy" id="2005002"/>
    <lineage>
        <taxon>Bacteria</taxon>
        <taxon>Pseudomonadati</taxon>
        <taxon>Thermodesulfobacteriota</taxon>
        <taxon>Desulfobulbia</taxon>
        <taxon>Desulfobulbales</taxon>
        <taxon>Desulfobulbaceae</taxon>
        <taxon>Candidatus Electronema</taxon>
    </lineage>
</organism>
<dbReference type="EMBL" id="NQJD01000027">
    <property type="protein sequence ID" value="TAA74413.1"/>
    <property type="molecule type" value="Genomic_DNA"/>
</dbReference>
<evidence type="ECO:0000313" key="3">
    <source>
        <dbReference type="Proteomes" id="UP000316238"/>
    </source>
</evidence>
<keyword evidence="1" id="KW-0732">Signal</keyword>